<keyword evidence="3" id="KW-1185">Reference proteome</keyword>
<name>A0A9N9SH57_PHACE</name>
<evidence type="ECO:0000256" key="1">
    <source>
        <dbReference type="SAM" id="MobiDB-lite"/>
    </source>
</evidence>
<dbReference type="PANTHER" id="PTHR33244:SF3">
    <property type="entry name" value="PEPTIDASE A2 DOMAIN-CONTAINING PROTEIN"/>
    <property type="match status" value="1"/>
</dbReference>
<feature type="compositionally biased region" description="Polar residues" evidence="1">
    <location>
        <begin position="106"/>
        <end position="117"/>
    </location>
</feature>
<feature type="compositionally biased region" description="Basic and acidic residues" evidence="1">
    <location>
        <begin position="187"/>
        <end position="197"/>
    </location>
</feature>
<gene>
    <name evidence="2" type="ORF">PHAECO_LOCUS10370</name>
</gene>
<dbReference type="Proteomes" id="UP001153737">
    <property type="component" value="Chromosome 6"/>
</dbReference>
<evidence type="ECO:0000313" key="2">
    <source>
        <dbReference type="EMBL" id="CAG9823056.1"/>
    </source>
</evidence>
<evidence type="ECO:0000313" key="3">
    <source>
        <dbReference type="Proteomes" id="UP001153737"/>
    </source>
</evidence>
<accession>A0A9N9SH57</accession>
<organism evidence="2 3">
    <name type="scientific">Phaedon cochleariae</name>
    <name type="common">Mustard beetle</name>
    <dbReference type="NCBI Taxonomy" id="80249"/>
    <lineage>
        <taxon>Eukaryota</taxon>
        <taxon>Metazoa</taxon>
        <taxon>Ecdysozoa</taxon>
        <taxon>Arthropoda</taxon>
        <taxon>Hexapoda</taxon>
        <taxon>Insecta</taxon>
        <taxon>Pterygota</taxon>
        <taxon>Neoptera</taxon>
        <taxon>Endopterygota</taxon>
        <taxon>Coleoptera</taxon>
        <taxon>Polyphaga</taxon>
        <taxon>Cucujiformia</taxon>
        <taxon>Chrysomeloidea</taxon>
        <taxon>Chrysomelidae</taxon>
        <taxon>Chrysomelinae</taxon>
        <taxon>Chrysomelini</taxon>
        <taxon>Phaedon</taxon>
    </lineage>
</organism>
<protein>
    <submittedName>
        <fullName evidence="2">Uncharacterized protein</fullName>
    </submittedName>
</protein>
<feature type="region of interest" description="Disordered" evidence="1">
    <location>
        <begin position="95"/>
        <end position="119"/>
    </location>
</feature>
<dbReference type="EMBL" id="OU896712">
    <property type="protein sequence ID" value="CAG9823056.1"/>
    <property type="molecule type" value="Genomic_DNA"/>
</dbReference>
<sequence>MLYNDHTIFNTTLPVSRRILKPNFETNGNLIILKNNQTLSSSYSNENAQRLPPLQHDQPVMMQKRIRNWIPGRIISPHRQPESYLVETNDGGTYRRNRINLKPVPTNKTDNRTQTVPISPKRCGLAHTSKESEYFDNYHSSSSSSEDFPTTIPDVPEITRGSPRKNRSTGGGREHSEEAALMPRNGSAEKNEMIQGR</sequence>
<reference evidence="2" key="1">
    <citation type="submission" date="2022-01" db="EMBL/GenBank/DDBJ databases">
        <authorList>
            <person name="King R."/>
        </authorList>
    </citation>
    <scope>NUCLEOTIDE SEQUENCE</scope>
</reference>
<proteinExistence type="predicted"/>
<reference evidence="2" key="2">
    <citation type="submission" date="2022-10" db="EMBL/GenBank/DDBJ databases">
        <authorList>
            <consortium name="ENA_rothamsted_submissions"/>
            <consortium name="culmorum"/>
            <person name="King R."/>
        </authorList>
    </citation>
    <scope>NUCLEOTIDE SEQUENCE</scope>
</reference>
<dbReference type="OrthoDB" id="6760940at2759"/>
<feature type="region of interest" description="Disordered" evidence="1">
    <location>
        <begin position="134"/>
        <end position="197"/>
    </location>
</feature>
<dbReference type="AlphaFoldDB" id="A0A9N9SH57"/>
<dbReference type="PANTHER" id="PTHR33244">
    <property type="entry name" value="INTEGRASE CATALYTIC DOMAIN-CONTAINING PROTEIN-RELATED"/>
    <property type="match status" value="1"/>
</dbReference>